<dbReference type="GO" id="GO:0070939">
    <property type="term" value="C:Dsl1/NZR complex"/>
    <property type="evidence" value="ECO:0007669"/>
    <property type="project" value="TreeGrafter"/>
</dbReference>
<dbReference type="Proteomes" id="UP000007431">
    <property type="component" value="Unassembled WGS sequence"/>
</dbReference>
<sequence>MSRGDDEGNPAGEENAEALAAYFREEPNDVRLCAIRRSLLERQDRLQDYLDMCAEEPQEESESDEEALDDWEDDPWAAEQEAESSTSGAKNTDLTSSIPFLPLSTFLLNDLEQSALLLALHCRFGALRILNEWHAQYLWPYRFLILNAIPEHIQPSEYRHLLPAFSLSDEAETQPDAKTRRSTVDVSEQPIVHSAVDFIDSAPSSSTSITSTPLDLYPHSSAELAQWFRARVDKIMVSTGMVDMALYLVQHGASQGIAGLDELGEDLSLFSRLVYDAPRPEDWTEEDDWTFEQWQKMQPPEVISAFLKHSIQETVAHDISHFVMPYLYVLESRAERAGQPDPTIRTRLLYDHVLAAPLDVAAAIFEASKPTLPTHQRLVSNDEDIVRLALACLYGNSSIDQWSTMSRIFECMPAWDITRDTGGEDEADTTIASLGAYVKPTTSHTTSTPAELFVFFKPLPVIALSRALDVLDVHLEGGEILSRWSVAAPLQWFLLSNSDANEQRAWANRMARRAGGVNPISGVDDWEWLLTDMLKLAGKGENGIRGAFGLLPRDEVKRIFLSGLLSSGEFEVAKTLLYKMHRLRLDSNTVEDVCLACSQEFYDNANSGNYTYGEMKMAYDCLSVPPISDRIQKEKDFIEATSRLSSYNIMSRPGIPITPIEIRLTKDRLSLVARVLATNEDAYRHPEVITELVRKLGLGNDPVSEVKTLAMLADSAMQTEDFTRATENAERMVRLVLDLPIPAAAPEAREARDVAWAACFTLGRQPEFNDIGKKAMLLGRALELCPPDRLYDVLTAWRKLEAEDIAAREERLATRRSGTVANIQEARKAPLVLDPVASLRSRLHDFHMPSPPLLNTPDAAALASRTFKSVTANFPFSVSSRGRSNSSVGGDREDSRSRAGTDVGEVREQASRAFQRGIGWLIGADEE</sequence>
<dbReference type="GO" id="GO:0000149">
    <property type="term" value="F:SNARE binding"/>
    <property type="evidence" value="ECO:0007669"/>
    <property type="project" value="TreeGrafter"/>
</dbReference>
<feature type="compositionally biased region" description="Basic and acidic residues" evidence="5">
    <location>
        <begin position="890"/>
        <end position="908"/>
    </location>
</feature>
<accession>D8PPC8</accession>
<dbReference type="OrthoDB" id="27490at2759"/>
<feature type="compositionally biased region" description="Acidic residues" evidence="5">
    <location>
        <begin position="53"/>
        <end position="70"/>
    </location>
</feature>
<dbReference type="VEuPathDB" id="FungiDB:SCHCODRAFT_02611938"/>
<proteinExistence type="predicted"/>
<reference evidence="7 8" key="1">
    <citation type="journal article" date="2010" name="Nat. Biotechnol.">
        <title>Genome sequence of the model mushroom Schizophyllum commune.</title>
        <authorList>
            <person name="Ohm R.A."/>
            <person name="de Jong J.F."/>
            <person name="Lugones L.G."/>
            <person name="Aerts A."/>
            <person name="Kothe E."/>
            <person name="Stajich J.E."/>
            <person name="de Vries R.P."/>
            <person name="Record E."/>
            <person name="Levasseur A."/>
            <person name="Baker S.E."/>
            <person name="Bartholomew K.A."/>
            <person name="Coutinho P.M."/>
            <person name="Erdmann S."/>
            <person name="Fowler T.J."/>
            <person name="Gathman A.C."/>
            <person name="Lombard V."/>
            <person name="Henrissat B."/>
            <person name="Knabe N."/>
            <person name="Kuees U."/>
            <person name="Lilly W.W."/>
            <person name="Lindquist E."/>
            <person name="Lucas S."/>
            <person name="Magnuson J.K."/>
            <person name="Piumi F."/>
            <person name="Raudaskoski M."/>
            <person name="Salamov A."/>
            <person name="Schmutz J."/>
            <person name="Schwarze F.W.M.R."/>
            <person name="vanKuyk P.A."/>
            <person name="Horton J.S."/>
            <person name="Grigoriev I.V."/>
            <person name="Woesten H.A.B."/>
        </authorList>
    </citation>
    <scope>NUCLEOTIDE SEQUENCE [LARGE SCALE GENOMIC DNA]</scope>
    <source>
        <strain evidence="8">H4-8 / FGSC 9210</strain>
    </source>
</reference>
<dbReference type="KEGG" id="scm:SCHCO_02611938"/>
<evidence type="ECO:0000259" key="6">
    <source>
        <dbReference type="Pfam" id="PF08314"/>
    </source>
</evidence>
<dbReference type="AlphaFoldDB" id="D8PPC8"/>
<organism evidence="8">
    <name type="scientific">Schizophyllum commune (strain H4-8 / FGSC 9210)</name>
    <name type="common">Split gill fungus</name>
    <dbReference type="NCBI Taxonomy" id="578458"/>
    <lineage>
        <taxon>Eukaryota</taxon>
        <taxon>Fungi</taxon>
        <taxon>Dikarya</taxon>
        <taxon>Basidiomycota</taxon>
        <taxon>Agaricomycotina</taxon>
        <taxon>Agaricomycetes</taxon>
        <taxon>Agaricomycetidae</taxon>
        <taxon>Agaricales</taxon>
        <taxon>Schizophyllaceae</taxon>
        <taxon>Schizophyllum</taxon>
    </lineage>
</organism>
<keyword evidence="2" id="KW-0813">Transport</keyword>
<name>D8PPC8_SCHCM</name>
<evidence type="ECO:0000256" key="1">
    <source>
        <dbReference type="ARBA" id="ARBA00004240"/>
    </source>
</evidence>
<evidence type="ECO:0000256" key="2">
    <source>
        <dbReference type="ARBA" id="ARBA00022448"/>
    </source>
</evidence>
<evidence type="ECO:0000256" key="4">
    <source>
        <dbReference type="ARBA" id="ARBA00022927"/>
    </source>
</evidence>
<dbReference type="InParanoid" id="D8PPC8"/>
<protein>
    <recommendedName>
        <fullName evidence="6">Sec39 domain-containing protein</fullName>
    </recommendedName>
</protein>
<evidence type="ECO:0000256" key="3">
    <source>
        <dbReference type="ARBA" id="ARBA00022824"/>
    </source>
</evidence>
<feature type="domain" description="Sec39" evidence="6">
    <location>
        <begin position="115"/>
        <end position="807"/>
    </location>
</feature>
<evidence type="ECO:0000256" key="5">
    <source>
        <dbReference type="SAM" id="MobiDB-lite"/>
    </source>
</evidence>
<gene>
    <name evidence="7" type="ORF">SCHCODRAFT_73044</name>
</gene>
<dbReference type="EMBL" id="GL377302">
    <property type="protein sequence ID" value="EFJ02333.1"/>
    <property type="molecule type" value="Genomic_DNA"/>
</dbReference>
<dbReference type="Pfam" id="PF08314">
    <property type="entry name" value="Sec39"/>
    <property type="match status" value="1"/>
</dbReference>
<keyword evidence="4" id="KW-0653">Protein transport</keyword>
<dbReference type="HOGENOM" id="CLU_004262_0_0_1"/>
<feature type="region of interest" description="Disordered" evidence="5">
    <location>
        <begin position="879"/>
        <end position="908"/>
    </location>
</feature>
<keyword evidence="3" id="KW-0256">Endoplasmic reticulum</keyword>
<dbReference type="InterPro" id="IPR013244">
    <property type="entry name" value="Sec39_domain"/>
</dbReference>
<dbReference type="GeneID" id="9589901"/>
<dbReference type="PANTHER" id="PTHR15922:SF2">
    <property type="entry name" value="NBAS SUBUNIT OF NRZ TETHERING COMPLEX"/>
    <property type="match status" value="1"/>
</dbReference>
<evidence type="ECO:0000313" key="7">
    <source>
        <dbReference type="EMBL" id="EFJ02333.1"/>
    </source>
</evidence>
<dbReference type="OMA" id="ASEVCWV"/>
<dbReference type="GO" id="GO:0015031">
    <property type="term" value="P:protein transport"/>
    <property type="evidence" value="ECO:0007669"/>
    <property type="project" value="UniProtKB-KW"/>
</dbReference>
<evidence type="ECO:0000313" key="8">
    <source>
        <dbReference type="Proteomes" id="UP000007431"/>
    </source>
</evidence>
<dbReference type="eggNOG" id="KOG1797">
    <property type="taxonomic scope" value="Eukaryota"/>
</dbReference>
<keyword evidence="8" id="KW-1185">Reference proteome</keyword>
<feature type="region of interest" description="Disordered" evidence="5">
    <location>
        <begin position="50"/>
        <end position="70"/>
    </location>
</feature>
<feature type="compositionally biased region" description="Low complexity" evidence="5">
    <location>
        <begin position="879"/>
        <end position="889"/>
    </location>
</feature>
<dbReference type="STRING" id="578458.D8PPC8"/>
<dbReference type="PANTHER" id="PTHR15922">
    <property type="entry name" value="NEUROBLASTOMA-AMPLIFIED SEQUENCE"/>
    <property type="match status" value="1"/>
</dbReference>
<dbReference type="GO" id="GO:0006890">
    <property type="term" value="P:retrograde vesicle-mediated transport, Golgi to endoplasmic reticulum"/>
    <property type="evidence" value="ECO:0007669"/>
    <property type="project" value="InterPro"/>
</dbReference>
<comment type="subcellular location">
    <subcellularLocation>
        <location evidence="1">Endoplasmic reticulum</location>
    </subcellularLocation>
</comment>